<evidence type="ECO:0000313" key="1">
    <source>
        <dbReference type="EMBL" id="CAH1106649.1"/>
    </source>
</evidence>
<protein>
    <submittedName>
        <fullName evidence="1">Uncharacterized protein</fullName>
    </submittedName>
</protein>
<dbReference type="InterPro" id="IPR046349">
    <property type="entry name" value="C1-like_sf"/>
</dbReference>
<name>A0A9P0CQV0_9CUCU</name>
<dbReference type="SUPFAM" id="SSF57889">
    <property type="entry name" value="Cysteine-rich domain"/>
    <property type="match status" value="1"/>
</dbReference>
<accession>A0A9P0CQV0</accession>
<proteinExistence type="predicted"/>
<dbReference type="Proteomes" id="UP001153636">
    <property type="component" value="Chromosome 2"/>
</dbReference>
<gene>
    <name evidence="1" type="ORF">PSYICH_LOCUS6831</name>
</gene>
<dbReference type="AlphaFoldDB" id="A0A9P0CQV0"/>
<keyword evidence="2" id="KW-1185">Reference proteome</keyword>
<evidence type="ECO:0000313" key="2">
    <source>
        <dbReference type="Proteomes" id="UP001153636"/>
    </source>
</evidence>
<organism evidence="1 2">
    <name type="scientific">Psylliodes chrysocephalus</name>
    <dbReference type="NCBI Taxonomy" id="3402493"/>
    <lineage>
        <taxon>Eukaryota</taxon>
        <taxon>Metazoa</taxon>
        <taxon>Ecdysozoa</taxon>
        <taxon>Arthropoda</taxon>
        <taxon>Hexapoda</taxon>
        <taxon>Insecta</taxon>
        <taxon>Pterygota</taxon>
        <taxon>Neoptera</taxon>
        <taxon>Endopterygota</taxon>
        <taxon>Coleoptera</taxon>
        <taxon>Polyphaga</taxon>
        <taxon>Cucujiformia</taxon>
        <taxon>Chrysomeloidea</taxon>
        <taxon>Chrysomelidae</taxon>
        <taxon>Galerucinae</taxon>
        <taxon>Alticini</taxon>
        <taxon>Psylliodes</taxon>
    </lineage>
</organism>
<reference evidence="1" key="1">
    <citation type="submission" date="2022-01" db="EMBL/GenBank/DDBJ databases">
        <authorList>
            <person name="King R."/>
        </authorList>
    </citation>
    <scope>NUCLEOTIDE SEQUENCE</scope>
</reference>
<sequence>MADSKAGTSLDVLNTCVRCKKSVGTGIRCKICGILSHKSCLKSLKTVKIIDNEYCICCQGTGDRSALGTQTVTPISCNSDIIFTENVPEIEILRNSVKHLESLLTEREKTIKYQDVAIKSLTDQIDLMKKVNTLFNNSSVSTNSKNQFSYTTTESLSVLPAVNNAEPQIKLPDVRSAVHLAQTKMLCDETINLRDNVSAANSSTPTSRSGSIFIGTHNGLEDCPLKAAESRIMRHFHVTNFNIDVTVINLKTYLSQFASEVVVQKLNSKSPEHYSSFKVSVPTQQTSSILLSRILSIVLVAEVRQLKIVVRSEGIMLVPIVFKERKSNSSVHGPDFKVTTSLLQVNYVSTLNSTNQLQETKPEENQLTLRNSIDFKKLNSKNLKPQEIVHSLAKKKEWILYNFRYFCN</sequence>
<dbReference type="EMBL" id="OV651814">
    <property type="protein sequence ID" value="CAH1106649.1"/>
    <property type="molecule type" value="Genomic_DNA"/>
</dbReference>